<keyword evidence="1" id="KW-0732">Signal</keyword>
<name>A0ABW4D4R8_9LACO</name>
<gene>
    <name evidence="2" type="ORF">ACFQ44_05460</name>
</gene>
<evidence type="ECO:0000313" key="3">
    <source>
        <dbReference type="Proteomes" id="UP001597189"/>
    </source>
</evidence>
<protein>
    <recommendedName>
        <fullName evidence="4">DUF4412 domain-containing protein</fullName>
    </recommendedName>
</protein>
<dbReference type="RefSeq" id="WP_203643764.1">
    <property type="nucleotide sequence ID" value="NZ_BOLN01000003.1"/>
</dbReference>
<feature type="signal peptide" evidence="1">
    <location>
        <begin position="1"/>
        <end position="25"/>
    </location>
</feature>
<keyword evidence="3" id="KW-1185">Reference proteome</keyword>
<comment type="caution">
    <text evidence="2">The sequence shown here is derived from an EMBL/GenBank/DDBJ whole genome shotgun (WGS) entry which is preliminary data.</text>
</comment>
<organism evidence="2 3">
    <name type="scientific">Levilactobacillus lanxiensis</name>
    <dbReference type="NCBI Taxonomy" id="2799568"/>
    <lineage>
        <taxon>Bacteria</taxon>
        <taxon>Bacillati</taxon>
        <taxon>Bacillota</taxon>
        <taxon>Bacilli</taxon>
        <taxon>Lactobacillales</taxon>
        <taxon>Lactobacillaceae</taxon>
        <taxon>Levilactobacillus</taxon>
    </lineage>
</organism>
<evidence type="ECO:0000256" key="1">
    <source>
        <dbReference type="SAM" id="SignalP"/>
    </source>
</evidence>
<dbReference type="Proteomes" id="UP001597189">
    <property type="component" value="Unassembled WGS sequence"/>
</dbReference>
<feature type="chain" id="PRO_5046243701" description="DUF4412 domain-containing protein" evidence="1">
    <location>
        <begin position="26"/>
        <end position="189"/>
    </location>
</feature>
<reference evidence="3" key="1">
    <citation type="journal article" date="2019" name="Int. J. Syst. Evol. Microbiol.">
        <title>The Global Catalogue of Microorganisms (GCM) 10K type strain sequencing project: providing services to taxonomists for standard genome sequencing and annotation.</title>
        <authorList>
            <consortium name="The Broad Institute Genomics Platform"/>
            <consortium name="The Broad Institute Genome Sequencing Center for Infectious Disease"/>
            <person name="Wu L."/>
            <person name="Ma J."/>
        </authorList>
    </citation>
    <scope>NUCLEOTIDE SEQUENCE [LARGE SCALE GENOMIC DNA]</scope>
    <source>
        <strain evidence="3">CCM 8979</strain>
    </source>
</reference>
<proteinExistence type="predicted"/>
<evidence type="ECO:0008006" key="4">
    <source>
        <dbReference type="Google" id="ProtNLM"/>
    </source>
</evidence>
<dbReference type="PROSITE" id="PS51257">
    <property type="entry name" value="PROKAR_LIPOPROTEIN"/>
    <property type="match status" value="1"/>
</dbReference>
<dbReference type="EMBL" id="JBHTOD010000003">
    <property type="protein sequence ID" value="MFD1455138.1"/>
    <property type="molecule type" value="Genomic_DNA"/>
</dbReference>
<accession>A0ABW4D4R8</accession>
<sequence length="189" mass="21636">MVKKLLLTSLAVMAGCFLIVTTASANTHTYKDKTTRATVTVTKKKGKVTAIVYQLKDTSKFSKRYRKRTKFYTKMTIKKGSQPYLIRKNHKGTVTFNRKMSKWDSKYPTEQTNPVRGMTSDGTTAIFMNVSYFGKLKAKKYHNVAAHFSWWWNTLPGYLPKDNPDGDAIVLNNGKVLFEDYKLSKKLPD</sequence>
<evidence type="ECO:0000313" key="2">
    <source>
        <dbReference type="EMBL" id="MFD1455138.1"/>
    </source>
</evidence>